<gene>
    <name evidence="2" type="ORF">E2C01_062414</name>
</gene>
<comment type="caution">
    <text evidence="2">The sequence shown here is derived from an EMBL/GenBank/DDBJ whole genome shotgun (WGS) entry which is preliminary data.</text>
</comment>
<sequence>MALAGRLPLLSLSGCITLDSAVRGGGHGGGGGGGGPRRYQGFKGLV</sequence>
<protein>
    <submittedName>
        <fullName evidence="2">Uncharacterized protein</fullName>
    </submittedName>
</protein>
<evidence type="ECO:0000256" key="1">
    <source>
        <dbReference type="SAM" id="MobiDB-lite"/>
    </source>
</evidence>
<dbReference type="EMBL" id="VSRR010027483">
    <property type="protein sequence ID" value="MPC68217.1"/>
    <property type="molecule type" value="Genomic_DNA"/>
</dbReference>
<accession>A0A5B7HG01</accession>
<feature type="compositionally biased region" description="Gly residues" evidence="1">
    <location>
        <begin position="26"/>
        <end position="36"/>
    </location>
</feature>
<reference evidence="2 3" key="1">
    <citation type="submission" date="2019-05" db="EMBL/GenBank/DDBJ databases">
        <title>Another draft genome of Portunus trituberculatus and its Hox gene families provides insights of decapod evolution.</title>
        <authorList>
            <person name="Jeong J.-H."/>
            <person name="Song I."/>
            <person name="Kim S."/>
            <person name="Choi T."/>
            <person name="Kim D."/>
            <person name="Ryu S."/>
            <person name="Kim W."/>
        </authorList>
    </citation>
    <scope>NUCLEOTIDE SEQUENCE [LARGE SCALE GENOMIC DNA]</scope>
    <source>
        <tissue evidence="2">Muscle</tissue>
    </source>
</reference>
<organism evidence="2 3">
    <name type="scientific">Portunus trituberculatus</name>
    <name type="common">Swimming crab</name>
    <name type="synonym">Neptunus trituberculatus</name>
    <dbReference type="NCBI Taxonomy" id="210409"/>
    <lineage>
        <taxon>Eukaryota</taxon>
        <taxon>Metazoa</taxon>
        <taxon>Ecdysozoa</taxon>
        <taxon>Arthropoda</taxon>
        <taxon>Crustacea</taxon>
        <taxon>Multicrustacea</taxon>
        <taxon>Malacostraca</taxon>
        <taxon>Eumalacostraca</taxon>
        <taxon>Eucarida</taxon>
        <taxon>Decapoda</taxon>
        <taxon>Pleocyemata</taxon>
        <taxon>Brachyura</taxon>
        <taxon>Eubrachyura</taxon>
        <taxon>Portunoidea</taxon>
        <taxon>Portunidae</taxon>
        <taxon>Portuninae</taxon>
        <taxon>Portunus</taxon>
    </lineage>
</organism>
<keyword evidence="3" id="KW-1185">Reference proteome</keyword>
<dbReference type="AlphaFoldDB" id="A0A5B7HG01"/>
<dbReference type="Proteomes" id="UP000324222">
    <property type="component" value="Unassembled WGS sequence"/>
</dbReference>
<proteinExistence type="predicted"/>
<evidence type="ECO:0000313" key="2">
    <source>
        <dbReference type="EMBL" id="MPC68217.1"/>
    </source>
</evidence>
<evidence type="ECO:0000313" key="3">
    <source>
        <dbReference type="Proteomes" id="UP000324222"/>
    </source>
</evidence>
<feature type="region of interest" description="Disordered" evidence="1">
    <location>
        <begin position="26"/>
        <end position="46"/>
    </location>
</feature>
<name>A0A5B7HG01_PORTR</name>